<feature type="compositionally biased region" description="Basic and acidic residues" evidence="1">
    <location>
        <begin position="8"/>
        <end position="27"/>
    </location>
</feature>
<evidence type="ECO:0000259" key="2">
    <source>
        <dbReference type="SMART" id="SM00871"/>
    </source>
</evidence>
<comment type="caution">
    <text evidence="3">The sequence shown here is derived from an EMBL/GenBank/DDBJ whole genome shotgun (WGS) entry which is preliminary data.</text>
</comment>
<sequence>MKQNDLVGNKKESLNEGKGSSSEEKNIGPHLKPNRIETLPSFTLAGISAVTSNEAELRNDGKIGQLFEKFFIENIAGELGADIKESGHYSCYFDYEEMDLGSYEVMVGVKVQDEVQVPDLDSITTFTVPAAKYAVFVTERGPIIEVVQRAWANIWQWSRQKGVERAFTGDFEYYPNGIDPNDGQAEIYIAIK</sequence>
<evidence type="ECO:0000313" key="4">
    <source>
        <dbReference type="Proteomes" id="UP000252585"/>
    </source>
</evidence>
<dbReference type="Gene3D" id="3.20.80.10">
    <property type="entry name" value="Regulatory factor, effector binding domain"/>
    <property type="match status" value="1"/>
</dbReference>
<dbReference type="Pfam" id="PF14526">
    <property type="entry name" value="Cass2"/>
    <property type="match status" value="1"/>
</dbReference>
<evidence type="ECO:0000313" key="3">
    <source>
        <dbReference type="EMBL" id="RCW77008.1"/>
    </source>
</evidence>
<dbReference type="RefSeq" id="WP_114351765.1">
    <property type="nucleotide sequence ID" value="NZ_QPJJ01000002.1"/>
</dbReference>
<organism evidence="3 4">
    <name type="scientific">Saliterribacillus persicus</name>
    <dbReference type="NCBI Taxonomy" id="930114"/>
    <lineage>
        <taxon>Bacteria</taxon>
        <taxon>Bacillati</taxon>
        <taxon>Bacillota</taxon>
        <taxon>Bacilli</taxon>
        <taxon>Bacillales</taxon>
        <taxon>Bacillaceae</taxon>
        <taxon>Saliterribacillus</taxon>
    </lineage>
</organism>
<protein>
    <submittedName>
        <fullName evidence="3">Putative transcriptional regulator YdeE</fullName>
    </submittedName>
</protein>
<gene>
    <name evidence="3" type="ORF">DFR57_102283</name>
</gene>
<reference evidence="3 4" key="1">
    <citation type="submission" date="2018-07" db="EMBL/GenBank/DDBJ databases">
        <title>Genomic Encyclopedia of Type Strains, Phase IV (KMG-IV): sequencing the most valuable type-strain genomes for metagenomic binning, comparative biology and taxonomic classification.</title>
        <authorList>
            <person name="Goeker M."/>
        </authorList>
    </citation>
    <scope>NUCLEOTIDE SEQUENCE [LARGE SCALE GENOMIC DNA]</scope>
    <source>
        <strain evidence="3 4">DSM 27696</strain>
    </source>
</reference>
<dbReference type="Proteomes" id="UP000252585">
    <property type="component" value="Unassembled WGS sequence"/>
</dbReference>
<dbReference type="InterPro" id="IPR029441">
    <property type="entry name" value="Cass2"/>
</dbReference>
<dbReference type="InterPro" id="IPR011256">
    <property type="entry name" value="Reg_factor_effector_dom_sf"/>
</dbReference>
<dbReference type="SMART" id="SM00871">
    <property type="entry name" value="AraC_E_bind"/>
    <property type="match status" value="1"/>
</dbReference>
<name>A0A368YC42_9BACI</name>
<dbReference type="AlphaFoldDB" id="A0A368YC42"/>
<dbReference type="InterPro" id="IPR053182">
    <property type="entry name" value="YobU-like_regulator"/>
</dbReference>
<dbReference type="EMBL" id="QPJJ01000002">
    <property type="protein sequence ID" value="RCW77008.1"/>
    <property type="molecule type" value="Genomic_DNA"/>
</dbReference>
<evidence type="ECO:0000256" key="1">
    <source>
        <dbReference type="SAM" id="MobiDB-lite"/>
    </source>
</evidence>
<feature type="domain" description="AraC effector-binding" evidence="2">
    <location>
        <begin position="33"/>
        <end position="192"/>
    </location>
</feature>
<keyword evidence="4" id="KW-1185">Reference proteome</keyword>
<feature type="region of interest" description="Disordered" evidence="1">
    <location>
        <begin position="1"/>
        <end position="34"/>
    </location>
</feature>
<accession>A0A368YC42</accession>
<dbReference type="InterPro" id="IPR010499">
    <property type="entry name" value="AraC_E-bd"/>
</dbReference>
<dbReference type="PANTHER" id="PTHR36444:SF2">
    <property type="entry name" value="TRANSCRIPTIONAL REGULATOR PROTEIN YOBU-RELATED"/>
    <property type="match status" value="1"/>
</dbReference>
<dbReference type="SUPFAM" id="SSF55136">
    <property type="entry name" value="Probable bacterial effector-binding domain"/>
    <property type="match status" value="1"/>
</dbReference>
<proteinExistence type="predicted"/>
<dbReference type="PANTHER" id="PTHR36444">
    <property type="entry name" value="TRANSCRIPTIONAL REGULATOR PROTEIN YOBU-RELATED"/>
    <property type="match status" value="1"/>
</dbReference>